<gene>
    <name evidence="1" type="ORF">NUH22_07625</name>
</gene>
<sequence length="59" mass="6407">MDEKDKTLAKFEQLAKARKIVNLTVLETSGVDVSAHGQMGWIVAKAATNPRSPEAVQAR</sequence>
<evidence type="ECO:0000313" key="1">
    <source>
        <dbReference type="EMBL" id="UUX60466.1"/>
    </source>
</evidence>
<proteinExistence type="predicted"/>
<dbReference type="Proteomes" id="UP001060018">
    <property type="component" value="Chromosome"/>
</dbReference>
<accession>A0AA94XZ22</accession>
<name>A0AA94XZ22_9MICC</name>
<dbReference type="EMBL" id="CP102487">
    <property type="protein sequence ID" value="UUX60466.1"/>
    <property type="molecule type" value="Genomic_DNA"/>
</dbReference>
<organism evidence="1 2">
    <name type="scientific">Glutamicibacter halophytocola</name>
    <dbReference type="NCBI Taxonomy" id="1933880"/>
    <lineage>
        <taxon>Bacteria</taxon>
        <taxon>Bacillati</taxon>
        <taxon>Actinomycetota</taxon>
        <taxon>Actinomycetes</taxon>
        <taxon>Micrococcales</taxon>
        <taxon>Micrococcaceae</taxon>
        <taxon>Glutamicibacter</taxon>
    </lineage>
</organism>
<evidence type="ECO:0000313" key="2">
    <source>
        <dbReference type="Proteomes" id="UP001060018"/>
    </source>
</evidence>
<dbReference type="AlphaFoldDB" id="A0AA94XZ22"/>
<dbReference type="RefSeq" id="WP_195181384.1">
    <property type="nucleotide sequence ID" value="NZ_CP102487.1"/>
</dbReference>
<protein>
    <submittedName>
        <fullName evidence="1">Uncharacterized protein</fullName>
    </submittedName>
</protein>
<reference evidence="1" key="1">
    <citation type="journal article" date="2022" name="Pest Manag. Sci.">
        <title>Glutamicibacter halophytocola-mediated host fitness of potato tuber moth on Solanaceae crops.</title>
        <authorList>
            <person name="Wang W."/>
            <person name="Xiao G."/>
            <person name="Du G."/>
            <person name="Chang L."/>
            <person name="Yang Y."/>
            <person name="Ye J."/>
            <person name="Chen B."/>
        </authorList>
    </citation>
    <scope>NUCLEOTIDE SEQUENCE</scope>
    <source>
        <strain evidence="1">S2</strain>
    </source>
</reference>